<accession>A0A1C1CNT4</accession>
<dbReference type="AlphaFoldDB" id="A0A1C1CNT4"/>
<sequence>MSWTEELKRQERELNPFLKGNEEPRLFCCELHSECRAPGWSLPMRELNLPGGQGAAPLQRPRQPDRHRRPANTIAMMP</sequence>
<gene>
    <name evidence="2" type="ORF">CLCR_07842</name>
</gene>
<protein>
    <submittedName>
        <fullName evidence="2">Uncharacterized protein</fullName>
    </submittedName>
</protein>
<comment type="caution">
    <text evidence="2">The sequence shown here is derived from an EMBL/GenBank/DDBJ whole genome shotgun (WGS) entry which is preliminary data.</text>
</comment>
<organism evidence="2 3">
    <name type="scientific">Cladophialophora carrionii</name>
    <dbReference type="NCBI Taxonomy" id="86049"/>
    <lineage>
        <taxon>Eukaryota</taxon>
        <taxon>Fungi</taxon>
        <taxon>Dikarya</taxon>
        <taxon>Ascomycota</taxon>
        <taxon>Pezizomycotina</taxon>
        <taxon>Eurotiomycetes</taxon>
        <taxon>Chaetothyriomycetidae</taxon>
        <taxon>Chaetothyriales</taxon>
        <taxon>Herpotrichiellaceae</taxon>
        <taxon>Cladophialophora</taxon>
    </lineage>
</organism>
<feature type="region of interest" description="Disordered" evidence="1">
    <location>
        <begin position="46"/>
        <end position="78"/>
    </location>
</feature>
<dbReference type="VEuPathDB" id="FungiDB:CLCR_07842"/>
<dbReference type="Proteomes" id="UP000094526">
    <property type="component" value="Unassembled WGS sequence"/>
</dbReference>
<dbReference type="EMBL" id="LGRB01000010">
    <property type="protein sequence ID" value="OCT50148.1"/>
    <property type="molecule type" value="Genomic_DNA"/>
</dbReference>
<reference evidence="3" key="1">
    <citation type="submission" date="2015-07" db="EMBL/GenBank/DDBJ databases">
        <authorList>
            <person name="Teixeira M.M."/>
            <person name="Souza R.C."/>
            <person name="Almeida L.G."/>
            <person name="Vicente V.A."/>
            <person name="de Hoog S."/>
            <person name="Bocca A.L."/>
            <person name="de Almeida S.R."/>
            <person name="Vasconcelos A.T."/>
            <person name="Felipe M.S."/>
        </authorList>
    </citation>
    <scope>NUCLEOTIDE SEQUENCE [LARGE SCALE GENOMIC DNA]</scope>
    <source>
        <strain evidence="3">KSF</strain>
    </source>
</reference>
<keyword evidence="3" id="KW-1185">Reference proteome</keyword>
<evidence type="ECO:0000313" key="3">
    <source>
        <dbReference type="Proteomes" id="UP000094526"/>
    </source>
</evidence>
<evidence type="ECO:0000313" key="2">
    <source>
        <dbReference type="EMBL" id="OCT50148.1"/>
    </source>
</evidence>
<name>A0A1C1CNT4_9EURO</name>
<proteinExistence type="predicted"/>
<evidence type="ECO:0000256" key="1">
    <source>
        <dbReference type="SAM" id="MobiDB-lite"/>
    </source>
</evidence>